<dbReference type="Pfam" id="PF09286">
    <property type="entry name" value="Pro-kuma_activ"/>
    <property type="match status" value="1"/>
</dbReference>
<dbReference type="InterPro" id="IPR036852">
    <property type="entry name" value="Peptidase_S8/S53_dom_sf"/>
</dbReference>
<dbReference type="GO" id="GO:0006508">
    <property type="term" value="P:proteolysis"/>
    <property type="evidence" value="ECO:0007669"/>
    <property type="project" value="UniProtKB-KW"/>
</dbReference>
<dbReference type="InterPro" id="IPR015366">
    <property type="entry name" value="S53_propep"/>
</dbReference>
<dbReference type="InterPro" id="IPR023828">
    <property type="entry name" value="Peptidase_S8_Ser-AS"/>
</dbReference>
<dbReference type="SUPFAM" id="SSF54897">
    <property type="entry name" value="Protease propeptides/inhibitors"/>
    <property type="match status" value="1"/>
</dbReference>
<dbReference type="PANTHER" id="PTHR14218">
    <property type="entry name" value="PROTEASE S8 TRIPEPTIDYL PEPTIDASE I CLN2"/>
    <property type="match status" value="1"/>
</dbReference>
<evidence type="ECO:0000256" key="2">
    <source>
        <dbReference type="ARBA" id="ARBA00022723"/>
    </source>
</evidence>
<feature type="binding site" evidence="7">
    <location>
        <position position="532"/>
    </location>
    <ligand>
        <name>Ca(2+)</name>
        <dbReference type="ChEBI" id="CHEBI:29108"/>
    </ligand>
</feature>
<evidence type="ECO:0000256" key="4">
    <source>
        <dbReference type="ARBA" id="ARBA00022825"/>
    </source>
</evidence>
<evidence type="ECO:0000259" key="8">
    <source>
        <dbReference type="PROSITE" id="PS51695"/>
    </source>
</evidence>
<evidence type="ECO:0000256" key="6">
    <source>
        <dbReference type="ARBA" id="ARBA00023145"/>
    </source>
</evidence>
<feature type="active site" description="Charge relay system" evidence="7">
    <location>
        <position position="487"/>
    </location>
</feature>
<dbReference type="CDD" id="cd04056">
    <property type="entry name" value="Peptidases_S53"/>
    <property type="match status" value="1"/>
</dbReference>
<evidence type="ECO:0000256" key="5">
    <source>
        <dbReference type="ARBA" id="ARBA00022837"/>
    </source>
</evidence>
<feature type="binding site" evidence="7">
    <location>
        <position position="560"/>
    </location>
    <ligand>
        <name>Ca(2+)</name>
        <dbReference type="ChEBI" id="CHEBI:29108"/>
    </ligand>
</feature>
<keyword evidence="3 7" id="KW-0378">Hydrolase</keyword>
<dbReference type="InterPro" id="IPR050819">
    <property type="entry name" value="Tripeptidyl-peptidase_I"/>
</dbReference>
<keyword evidence="5 7" id="KW-0106">Calcium</keyword>
<dbReference type="AlphaFoldDB" id="A0A6B2L090"/>
<dbReference type="GO" id="GO:0008240">
    <property type="term" value="F:tripeptidyl-peptidase activity"/>
    <property type="evidence" value="ECO:0007669"/>
    <property type="project" value="TreeGrafter"/>
</dbReference>
<dbReference type="InterPro" id="IPR000209">
    <property type="entry name" value="Peptidase_S8/S53_dom"/>
</dbReference>
<protein>
    <recommendedName>
        <fullName evidence="8">Peptidase S53 domain-containing protein</fullName>
    </recommendedName>
</protein>
<dbReference type="PANTHER" id="PTHR14218:SF15">
    <property type="entry name" value="TRIPEPTIDYL-PEPTIDASE 1"/>
    <property type="match status" value="1"/>
</dbReference>
<dbReference type="PROSITE" id="PS00138">
    <property type="entry name" value="SUBTILASE_SER"/>
    <property type="match status" value="1"/>
</dbReference>
<proteinExistence type="predicted"/>
<keyword evidence="4 7" id="KW-0720">Serine protease</keyword>
<keyword evidence="1 7" id="KW-0645">Protease</keyword>
<reference evidence="9" key="1">
    <citation type="journal article" date="2020" name="J. Eukaryot. Microbiol.">
        <title>De novo Sequencing, Assembly and Annotation of the Transcriptome for the Free-Living Testate Amoeba Arcella intermedia.</title>
        <authorList>
            <person name="Ribeiro G.M."/>
            <person name="Porfirio-Sousa A.L."/>
            <person name="Maurer-Alcala X.X."/>
            <person name="Katz L.A."/>
            <person name="Lahr D.J.G."/>
        </authorList>
    </citation>
    <scope>NUCLEOTIDE SEQUENCE</scope>
</reference>
<sequence>MSDKVVFSSRKVAPHPWQITDHKLSGTEQLSFFIALPQQNLALLEEIYWDRTNPDSPNYQQWMSVEDLNEITATPGHVVGAVKKWLVSSGVEDMKFFGDSIEVTASVSVLRELFSTDFFVFSNNKGEKLIRQWGELSIPSELVGHIEMIVGLSSFPIPRSPYEKRINRRGIWDSFTYVVPGSVYNIYQIPPSSRANTSQGVIEWEGQSFDTTDLDTFGQQMGVDPLDNPTNAHIIGPNDPSTPGDESTLDIQWIAATGIGATNWFWIEGGTSWLYGFTVHFMNTQDVPSVISISYGWSEEDQCEQGIGASECSQLGVNSTAYVARVNTEFQKIGLRGISIFASSGDSGANGRTDEACSDKQFHPAFPAASPFLTAVGATRLIDVSTTLSNPPPICASAEYWWCASAGTEVAVSYGVSGFTSGGGFSNVAPMPDWQKAAVSKYLSGPEGQQLPAGYFNPNGRAYPDVSALGDKILIWLGSDQSIGGTSASCPMVAGIFSLLNSYTVSKTGKTLGPVNQLIYKMAQEQPATFTDITVGDNECTESGCGLDSCYGYFCSTGWDPVTGWGTPNYTQMLAYLQKFFESK</sequence>
<feature type="binding site" evidence="7">
    <location>
        <position position="558"/>
    </location>
    <ligand>
        <name>Ca(2+)</name>
        <dbReference type="ChEBI" id="CHEBI:29108"/>
    </ligand>
</feature>
<feature type="domain" description="Peptidase S53" evidence="8">
    <location>
        <begin position="177"/>
        <end position="580"/>
    </location>
</feature>
<dbReference type="GO" id="GO:0046872">
    <property type="term" value="F:metal ion binding"/>
    <property type="evidence" value="ECO:0007669"/>
    <property type="project" value="UniProtKB-UniRule"/>
</dbReference>
<organism evidence="9">
    <name type="scientific">Arcella intermedia</name>
    <dbReference type="NCBI Taxonomy" id="1963864"/>
    <lineage>
        <taxon>Eukaryota</taxon>
        <taxon>Amoebozoa</taxon>
        <taxon>Tubulinea</taxon>
        <taxon>Elardia</taxon>
        <taxon>Arcellinida</taxon>
        <taxon>Sphaerothecina</taxon>
        <taxon>Arcellidae</taxon>
        <taxon>Arcella</taxon>
    </lineage>
</organism>
<dbReference type="InterPro" id="IPR030400">
    <property type="entry name" value="Sedolisin_dom"/>
</dbReference>
<dbReference type="CDD" id="cd11377">
    <property type="entry name" value="Pro-peptidase_S53"/>
    <property type="match status" value="1"/>
</dbReference>
<feature type="active site" description="Charge relay system" evidence="7">
    <location>
        <position position="246"/>
    </location>
</feature>
<dbReference type="GO" id="GO:0004252">
    <property type="term" value="F:serine-type endopeptidase activity"/>
    <property type="evidence" value="ECO:0007669"/>
    <property type="project" value="UniProtKB-UniRule"/>
</dbReference>
<feature type="binding site" evidence="7">
    <location>
        <position position="533"/>
    </location>
    <ligand>
        <name>Ca(2+)</name>
        <dbReference type="ChEBI" id="CHEBI:29108"/>
    </ligand>
</feature>
<feature type="active site" description="Charge relay system" evidence="7">
    <location>
        <position position="250"/>
    </location>
</feature>
<evidence type="ECO:0000256" key="3">
    <source>
        <dbReference type="ARBA" id="ARBA00022801"/>
    </source>
</evidence>
<dbReference type="PROSITE" id="PS51695">
    <property type="entry name" value="SEDOLISIN"/>
    <property type="match status" value="1"/>
</dbReference>
<keyword evidence="6" id="KW-0865">Zymogen</keyword>
<name>A0A6B2L090_9EUKA</name>
<evidence type="ECO:0000256" key="1">
    <source>
        <dbReference type="ARBA" id="ARBA00022670"/>
    </source>
</evidence>
<comment type="cofactor">
    <cofactor evidence="7">
        <name>Ca(2+)</name>
        <dbReference type="ChEBI" id="CHEBI:29108"/>
    </cofactor>
    <text evidence="7">Binds 1 Ca(2+) ion per subunit.</text>
</comment>
<dbReference type="Gene3D" id="3.40.50.200">
    <property type="entry name" value="Peptidase S8/S53 domain"/>
    <property type="match status" value="1"/>
</dbReference>
<keyword evidence="2 7" id="KW-0479">Metal-binding</keyword>
<accession>A0A6B2L090</accession>
<evidence type="ECO:0000256" key="7">
    <source>
        <dbReference type="PROSITE-ProRule" id="PRU01032"/>
    </source>
</evidence>
<evidence type="ECO:0000313" key="9">
    <source>
        <dbReference type="EMBL" id="NDV30413.1"/>
    </source>
</evidence>
<dbReference type="EMBL" id="GIBP01001444">
    <property type="protein sequence ID" value="NDV30413.1"/>
    <property type="molecule type" value="Transcribed_RNA"/>
</dbReference>
<dbReference type="SMART" id="SM00944">
    <property type="entry name" value="Pro-kuma_activ"/>
    <property type="match status" value="1"/>
</dbReference>
<dbReference type="SUPFAM" id="SSF52743">
    <property type="entry name" value="Subtilisin-like"/>
    <property type="match status" value="1"/>
</dbReference>
<dbReference type="Pfam" id="PF00082">
    <property type="entry name" value="Peptidase_S8"/>
    <property type="match status" value="1"/>
</dbReference>